<dbReference type="RefSeq" id="WP_059071068.1">
    <property type="nucleotide sequence ID" value="NZ_LNAL01000007.1"/>
</dbReference>
<proteinExistence type="predicted"/>
<organism evidence="2 3">
    <name type="scientific">Solirubrum puertoriconensis</name>
    <dbReference type="NCBI Taxonomy" id="1751427"/>
    <lineage>
        <taxon>Bacteria</taxon>
        <taxon>Pseudomonadati</taxon>
        <taxon>Bacteroidota</taxon>
        <taxon>Cytophagia</taxon>
        <taxon>Cytophagales</taxon>
    </lineage>
</organism>
<evidence type="ECO:0000313" key="3">
    <source>
        <dbReference type="Proteomes" id="UP000054223"/>
    </source>
</evidence>
<feature type="region of interest" description="Disordered" evidence="1">
    <location>
        <begin position="135"/>
        <end position="171"/>
    </location>
</feature>
<dbReference type="AlphaFoldDB" id="A0A9X0HK48"/>
<dbReference type="Proteomes" id="UP000054223">
    <property type="component" value="Unassembled WGS sequence"/>
</dbReference>
<dbReference type="EMBL" id="LNAL01000007">
    <property type="protein sequence ID" value="KUG07444.1"/>
    <property type="molecule type" value="Genomic_DNA"/>
</dbReference>
<sequence length="171" mass="18813">MAKRTNEQQEINLEDYFKYIKSLANQKKEDTQKIDVKGALKLFKQSQAALQESQKFLQQAIELLEAGNNSSGTDSESEEGKSAKYIENLRKFPKHPEAVLNVSWFGRSKLTGLPNRPNGTLATEENKKLFAQHYPNHPQLDNADGPVTGGGNKAARADGPVTGGGTKAKNK</sequence>
<accession>A0A9X0HK48</accession>
<name>A0A9X0HK48_SOLP1</name>
<feature type="compositionally biased region" description="Gly residues" evidence="1">
    <location>
        <begin position="161"/>
        <end position="171"/>
    </location>
</feature>
<gene>
    <name evidence="2" type="ORF">ASU33_13910</name>
</gene>
<keyword evidence="3" id="KW-1185">Reference proteome</keyword>
<evidence type="ECO:0000313" key="2">
    <source>
        <dbReference type="EMBL" id="KUG07444.1"/>
    </source>
</evidence>
<comment type="caution">
    <text evidence="2">The sequence shown here is derived from an EMBL/GenBank/DDBJ whole genome shotgun (WGS) entry which is preliminary data.</text>
</comment>
<protein>
    <submittedName>
        <fullName evidence="2">Uncharacterized protein</fullName>
    </submittedName>
</protein>
<reference evidence="2 3" key="1">
    <citation type="submission" date="2015-11" db="EMBL/GenBank/DDBJ databases">
        <title>Solirubrum puertoriconensis gen. nov. an environmental bacteria isolated in Puerto Rico.</title>
        <authorList>
            <person name="Cuebas-Irizarry M.F."/>
            <person name="Montalvo-Rodriguez R."/>
        </authorList>
    </citation>
    <scope>NUCLEOTIDE SEQUENCE [LARGE SCALE GENOMIC DNA]</scope>
    <source>
        <strain evidence="2 3">MC1A</strain>
    </source>
</reference>
<evidence type="ECO:0000256" key="1">
    <source>
        <dbReference type="SAM" id="MobiDB-lite"/>
    </source>
</evidence>